<feature type="region of interest" description="Disordered" evidence="1">
    <location>
        <begin position="230"/>
        <end position="251"/>
    </location>
</feature>
<accession>A0ABD3HT56</accession>
<organism evidence="2 3">
    <name type="scientific">Riccia sorocarpa</name>
    <dbReference type="NCBI Taxonomy" id="122646"/>
    <lineage>
        <taxon>Eukaryota</taxon>
        <taxon>Viridiplantae</taxon>
        <taxon>Streptophyta</taxon>
        <taxon>Embryophyta</taxon>
        <taxon>Marchantiophyta</taxon>
        <taxon>Marchantiopsida</taxon>
        <taxon>Marchantiidae</taxon>
        <taxon>Marchantiales</taxon>
        <taxon>Ricciaceae</taxon>
        <taxon>Riccia</taxon>
    </lineage>
</organism>
<gene>
    <name evidence="2" type="ORF">R1sor_008234</name>
</gene>
<sequence>MRLRKKSVDVNYCDETRTFSKKSSWNWKDYVKDTNWFATVCNLPSAPGGLIPPEISDQTVSVKELRECFTTGPQGFKLNPSMFIPVAELREIVGIVDGPLNLKRNRMDIAMAKGIYADRMLGLSVNWALYAHHKHKEQLQRAWRTGRPPPRESPLVRLPIWYSRPPPVNRKAKDDFTLKDFKLKDPPMESGPPGYNSAGGSTSIEIVGYNPGPEVAYPCESLKSDAAADTQRCSNGTHPVERQTSNGTDQVDEQCPSYNPDPGHIPGFDDENVRTETYWQNTDHENVRTEAPADTAANPSLISMLTPERIQMEISSLTWQQYKLQQDISVLRGILEVYIKMCKIPPASS</sequence>
<protein>
    <submittedName>
        <fullName evidence="2">Uncharacterized protein</fullName>
    </submittedName>
</protein>
<evidence type="ECO:0000313" key="3">
    <source>
        <dbReference type="Proteomes" id="UP001633002"/>
    </source>
</evidence>
<dbReference type="EMBL" id="JBJQOH010000003">
    <property type="protein sequence ID" value="KAL3694583.1"/>
    <property type="molecule type" value="Genomic_DNA"/>
</dbReference>
<evidence type="ECO:0000256" key="1">
    <source>
        <dbReference type="SAM" id="MobiDB-lite"/>
    </source>
</evidence>
<dbReference type="AlphaFoldDB" id="A0ABD3HT56"/>
<name>A0ABD3HT56_9MARC</name>
<reference evidence="2 3" key="1">
    <citation type="submission" date="2024-09" db="EMBL/GenBank/DDBJ databases">
        <title>Chromosome-scale assembly of Riccia sorocarpa.</title>
        <authorList>
            <person name="Paukszto L."/>
        </authorList>
    </citation>
    <scope>NUCLEOTIDE SEQUENCE [LARGE SCALE GENOMIC DNA]</scope>
    <source>
        <strain evidence="2">LP-2024</strain>
        <tissue evidence="2">Aerial parts of the thallus</tissue>
    </source>
</reference>
<proteinExistence type="predicted"/>
<keyword evidence="3" id="KW-1185">Reference proteome</keyword>
<evidence type="ECO:0000313" key="2">
    <source>
        <dbReference type="EMBL" id="KAL3694583.1"/>
    </source>
</evidence>
<feature type="compositionally biased region" description="Polar residues" evidence="1">
    <location>
        <begin position="231"/>
        <end position="249"/>
    </location>
</feature>
<comment type="caution">
    <text evidence="2">The sequence shown here is derived from an EMBL/GenBank/DDBJ whole genome shotgun (WGS) entry which is preliminary data.</text>
</comment>
<dbReference type="Proteomes" id="UP001633002">
    <property type="component" value="Unassembled WGS sequence"/>
</dbReference>